<evidence type="ECO:0000313" key="2">
    <source>
        <dbReference type="EMBL" id="GIJ46619.1"/>
    </source>
</evidence>
<dbReference type="Pfam" id="PF13560">
    <property type="entry name" value="HTH_31"/>
    <property type="match status" value="1"/>
</dbReference>
<name>A0A8J3YJM0_9ACTN</name>
<organism evidence="2 3">
    <name type="scientific">Virgisporangium aliadipatigenens</name>
    <dbReference type="NCBI Taxonomy" id="741659"/>
    <lineage>
        <taxon>Bacteria</taxon>
        <taxon>Bacillati</taxon>
        <taxon>Actinomycetota</taxon>
        <taxon>Actinomycetes</taxon>
        <taxon>Micromonosporales</taxon>
        <taxon>Micromonosporaceae</taxon>
        <taxon>Virgisporangium</taxon>
    </lineage>
</organism>
<gene>
    <name evidence="2" type="ORF">Val02_35050</name>
</gene>
<evidence type="ECO:0000313" key="3">
    <source>
        <dbReference type="Proteomes" id="UP000619260"/>
    </source>
</evidence>
<accession>A0A8J3YJM0</accession>
<dbReference type="InterPro" id="IPR043917">
    <property type="entry name" value="DUF5753"/>
</dbReference>
<dbReference type="CDD" id="cd00093">
    <property type="entry name" value="HTH_XRE"/>
    <property type="match status" value="1"/>
</dbReference>
<dbReference type="Gene3D" id="1.10.260.40">
    <property type="entry name" value="lambda repressor-like DNA-binding domains"/>
    <property type="match status" value="1"/>
</dbReference>
<dbReference type="EMBL" id="BOPF01000012">
    <property type="protein sequence ID" value="GIJ46619.1"/>
    <property type="molecule type" value="Genomic_DNA"/>
</dbReference>
<dbReference type="RefSeq" id="WP_203900151.1">
    <property type="nucleotide sequence ID" value="NZ_BOPF01000012.1"/>
</dbReference>
<dbReference type="GO" id="GO:0003677">
    <property type="term" value="F:DNA binding"/>
    <property type="evidence" value="ECO:0007669"/>
    <property type="project" value="InterPro"/>
</dbReference>
<dbReference type="InterPro" id="IPR010982">
    <property type="entry name" value="Lambda_DNA-bd_dom_sf"/>
</dbReference>
<dbReference type="SUPFAM" id="SSF47413">
    <property type="entry name" value="lambda repressor-like DNA-binding domains"/>
    <property type="match status" value="1"/>
</dbReference>
<dbReference type="SMART" id="SM00530">
    <property type="entry name" value="HTH_XRE"/>
    <property type="match status" value="1"/>
</dbReference>
<sequence>MLKSSRRRGPAVAKRQLRLALRRARYAAEMTQNEVADALDWHTSKILRIENGQVSVATSDLMALVALYPDLGPERLPELVDLAREGRRPSFVSRYREVLTPQFAEWLEYEAYAMSIRLFESQFVPGVLQTDEYAAATVRGLLGNEADDGRVEQIVAARIERAEPLTGPDGPRMEFIVDEAVLWRGVGGEAGAGGRSVMLAQLRHLQRMNTVGRTVAGDPVEPGLNPGISVQVVPFDLGAYAAMRRPFELVKFDESEDDAMLYFESPGGDEVIRDSVDETARHHDLFVELKKALPGPERTNAFIDTVLAAMREGAAASCRFGSCRLL</sequence>
<dbReference type="AlphaFoldDB" id="A0A8J3YJM0"/>
<dbReference type="Pfam" id="PF19054">
    <property type="entry name" value="DUF5753"/>
    <property type="match status" value="2"/>
</dbReference>
<proteinExistence type="predicted"/>
<comment type="caution">
    <text evidence="2">The sequence shown here is derived from an EMBL/GenBank/DDBJ whole genome shotgun (WGS) entry which is preliminary data.</text>
</comment>
<evidence type="ECO:0000259" key="1">
    <source>
        <dbReference type="PROSITE" id="PS50943"/>
    </source>
</evidence>
<reference evidence="2" key="1">
    <citation type="submission" date="2021-01" db="EMBL/GenBank/DDBJ databases">
        <title>Whole genome shotgun sequence of Virgisporangium aliadipatigenens NBRC 105644.</title>
        <authorList>
            <person name="Komaki H."/>
            <person name="Tamura T."/>
        </authorList>
    </citation>
    <scope>NUCLEOTIDE SEQUENCE</scope>
    <source>
        <strain evidence="2">NBRC 105644</strain>
    </source>
</reference>
<feature type="domain" description="HTH cro/C1-type" evidence="1">
    <location>
        <begin position="21"/>
        <end position="76"/>
    </location>
</feature>
<dbReference type="PROSITE" id="PS50943">
    <property type="entry name" value="HTH_CROC1"/>
    <property type="match status" value="1"/>
</dbReference>
<dbReference type="Proteomes" id="UP000619260">
    <property type="component" value="Unassembled WGS sequence"/>
</dbReference>
<dbReference type="InterPro" id="IPR001387">
    <property type="entry name" value="Cro/C1-type_HTH"/>
</dbReference>
<protein>
    <submittedName>
        <fullName evidence="2">Transcriptional regulator</fullName>
    </submittedName>
</protein>
<keyword evidence="3" id="KW-1185">Reference proteome</keyword>